<comment type="function">
    <text evidence="1 6">Catalyzes the insertion of molybdate into adenylated molybdopterin with the concomitant release of AMP.</text>
</comment>
<dbReference type="CDD" id="cd00887">
    <property type="entry name" value="MoeA"/>
    <property type="match status" value="1"/>
</dbReference>
<keyword evidence="6" id="KW-0808">Transferase</keyword>
<dbReference type="InterPro" id="IPR005111">
    <property type="entry name" value="MoeA_C_domain_IV"/>
</dbReference>
<dbReference type="NCBIfam" id="NF011068">
    <property type="entry name" value="PRK14498.1"/>
    <property type="match status" value="1"/>
</dbReference>
<comment type="similarity">
    <text evidence="3 6">Belongs to the MoeA family.</text>
</comment>
<accession>A0ABU7TE13</accession>
<comment type="pathway">
    <text evidence="2 6">Cofactor biosynthesis; molybdopterin biosynthesis.</text>
</comment>
<dbReference type="SMART" id="SM00852">
    <property type="entry name" value="MoCF_biosynth"/>
    <property type="match status" value="1"/>
</dbReference>
<dbReference type="InterPro" id="IPR005110">
    <property type="entry name" value="MoeA_linker/N"/>
</dbReference>
<comment type="catalytic activity">
    <reaction evidence="5">
        <text>adenylyl-molybdopterin + molybdate = Mo-molybdopterin + AMP + H(+)</text>
        <dbReference type="Rhea" id="RHEA:35047"/>
        <dbReference type="ChEBI" id="CHEBI:15378"/>
        <dbReference type="ChEBI" id="CHEBI:36264"/>
        <dbReference type="ChEBI" id="CHEBI:62727"/>
        <dbReference type="ChEBI" id="CHEBI:71302"/>
        <dbReference type="ChEBI" id="CHEBI:456215"/>
        <dbReference type="EC" id="2.10.1.1"/>
    </reaction>
</comment>
<organism evidence="8 9">
    <name type="scientific">Methylobacterium radiotolerans</name>
    <dbReference type="NCBI Taxonomy" id="31998"/>
    <lineage>
        <taxon>Bacteria</taxon>
        <taxon>Pseudomonadati</taxon>
        <taxon>Pseudomonadota</taxon>
        <taxon>Alphaproteobacteria</taxon>
        <taxon>Hyphomicrobiales</taxon>
        <taxon>Methylobacteriaceae</taxon>
        <taxon>Methylobacterium</taxon>
    </lineage>
</organism>
<comment type="cofactor">
    <cofactor evidence="6">
        <name>Mg(2+)</name>
        <dbReference type="ChEBI" id="CHEBI:18420"/>
    </cofactor>
</comment>
<dbReference type="PROSITE" id="PS01079">
    <property type="entry name" value="MOCF_BIOSYNTHESIS_2"/>
    <property type="match status" value="1"/>
</dbReference>
<feature type="domain" description="MoaB/Mog" evidence="7">
    <location>
        <begin position="208"/>
        <end position="347"/>
    </location>
</feature>
<evidence type="ECO:0000256" key="5">
    <source>
        <dbReference type="ARBA" id="ARBA00047317"/>
    </source>
</evidence>
<dbReference type="InterPro" id="IPR001453">
    <property type="entry name" value="MoaB/Mog_dom"/>
</dbReference>
<proteinExistence type="inferred from homology"/>
<reference evidence="8 9" key="1">
    <citation type="journal article" date="2012" name="Genet. Mol. Biol.">
        <title>Analysis of 16S rRNA and mxaF genes revealing insights into Methylobacterium niche-specific plant association.</title>
        <authorList>
            <person name="Dourado M.N."/>
            <person name="Andreote F.D."/>
            <person name="Dini-Andreote F."/>
            <person name="Conti R."/>
            <person name="Araujo J.M."/>
            <person name="Araujo W.L."/>
        </authorList>
    </citation>
    <scope>NUCLEOTIDE SEQUENCE [LARGE SCALE GENOMIC DNA]</scope>
    <source>
        <strain evidence="8 9">SR1.6/4</strain>
    </source>
</reference>
<dbReference type="Pfam" id="PF03453">
    <property type="entry name" value="MoeA_N"/>
    <property type="match status" value="1"/>
</dbReference>
<dbReference type="Pfam" id="PF12727">
    <property type="entry name" value="PBP_like"/>
    <property type="match status" value="1"/>
</dbReference>
<dbReference type="NCBIfam" id="TIGR00177">
    <property type="entry name" value="molyb_syn"/>
    <property type="match status" value="1"/>
</dbReference>
<evidence type="ECO:0000256" key="2">
    <source>
        <dbReference type="ARBA" id="ARBA00005046"/>
    </source>
</evidence>
<dbReference type="NCBIfam" id="NF045515">
    <property type="entry name" value="Glp_gephyrin"/>
    <property type="match status" value="1"/>
</dbReference>
<dbReference type="Gene3D" id="3.90.105.10">
    <property type="entry name" value="Molybdopterin biosynthesis moea protein, domain 2"/>
    <property type="match status" value="1"/>
</dbReference>
<dbReference type="SUPFAM" id="SSF53850">
    <property type="entry name" value="Periplasmic binding protein-like II"/>
    <property type="match status" value="1"/>
</dbReference>
<dbReference type="InterPro" id="IPR036425">
    <property type="entry name" value="MoaB/Mog-like_dom_sf"/>
</dbReference>
<sequence>MSGNRETEFAQRLAAAARQEQFLTVVSREEAQAAFRAAVPHAALPPETVPLAQSLGRVLARDIASPIDVPPFDRALVDGFALRAADTEGANADRPRTLALNREILACGVAPRLALAGGTATPIATGGVMPRGADAVIMVEQTEFFEEGLAIEVSAPVRPGQFVGYAGADMASGETVLRRGTVVTAREIGMLAACGLADIEVLRRPRVAVLSTGDELVAPGEALRPGAIYDSNGAIVAASVAENGGDPLPLGIVRDDEAALEGALRDALSRSDLVVLSGGTSKGAGDVSHRILSRLGEPGILVHGVALKPGKPLCLAVAEGKAVVVLPGFPTSAMFTFHDFVVPLVRALAGLPPREEEAVTARLPQRLTSELGRTEFVMASLARGPDGLVALPLPKGSGSVTAFSQADGFFAVPAARAGLEAGETVSVVRLGAGVRPPDLTIIGSHCVGLDRVVGLLAERGFRARTVWVGSAGGLAALRRGECDLAAMHLLDPETGQYNTPFLEEGMALGPGWHRLQGVVFRAGDPRFEGRTAEAAVAAALADPDSVMVNRNAGSGTRLLVDGLIGTGRPPGFWNQPRSHNAVAAAVAQGRADWGVAIESVARAYALGFLPLAQEHYDFAYRVEDRMKPALAAFLSLLGRPETDAALTELGFEPAGDEA</sequence>
<dbReference type="InterPro" id="IPR036688">
    <property type="entry name" value="MoeA_C_domain_IV_sf"/>
</dbReference>
<keyword evidence="6" id="KW-0460">Magnesium</keyword>
<dbReference type="PANTHER" id="PTHR10192:SF5">
    <property type="entry name" value="GEPHYRIN"/>
    <property type="match status" value="1"/>
</dbReference>
<dbReference type="Pfam" id="PF03454">
    <property type="entry name" value="MoeA_C"/>
    <property type="match status" value="1"/>
</dbReference>
<dbReference type="PANTHER" id="PTHR10192">
    <property type="entry name" value="MOLYBDOPTERIN BIOSYNTHESIS PROTEIN"/>
    <property type="match status" value="1"/>
</dbReference>
<dbReference type="Gene3D" id="2.170.190.11">
    <property type="entry name" value="Molybdopterin biosynthesis moea protein, domain 3"/>
    <property type="match status" value="1"/>
</dbReference>
<dbReference type="InterPro" id="IPR008284">
    <property type="entry name" value="MoCF_biosynth_CS"/>
</dbReference>
<evidence type="ECO:0000259" key="7">
    <source>
        <dbReference type="SMART" id="SM00852"/>
    </source>
</evidence>
<keyword evidence="6" id="KW-0479">Metal-binding</keyword>
<name>A0ABU7TE13_9HYPH</name>
<keyword evidence="9" id="KW-1185">Reference proteome</keyword>
<dbReference type="Pfam" id="PF00994">
    <property type="entry name" value="MoCF_biosynth"/>
    <property type="match status" value="1"/>
</dbReference>
<evidence type="ECO:0000256" key="6">
    <source>
        <dbReference type="RuleBase" id="RU365090"/>
    </source>
</evidence>
<dbReference type="EC" id="2.10.1.1" evidence="6"/>
<evidence type="ECO:0000256" key="3">
    <source>
        <dbReference type="ARBA" id="ARBA00010763"/>
    </source>
</evidence>
<dbReference type="Gene3D" id="2.40.340.10">
    <property type="entry name" value="MoeA, C-terminal, domain IV"/>
    <property type="match status" value="1"/>
</dbReference>
<dbReference type="SUPFAM" id="SSF63867">
    <property type="entry name" value="MoeA C-terminal domain-like"/>
    <property type="match status" value="1"/>
</dbReference>
<keyword evidence="4 6" id="KW-0501">Molybdenum cofactor biosynthesis</keyword>
<dbReference type="InterPro" id="IPR036135">
    <property type="entry name" value="MoeA_linker/N_sf"/>
</dbReference>
<evidence type="ECO:0000313" key="9">
    <source>
        <dbReference type="Proteomes" id="UP001349262"/>
    </source>
</evidence>
<keyword evidence="6" id="KW-0500">Molybdenum</keyword>
<dbReference type="Gene3D" id="3.40.980.10">
    <property type="entry name" value="MoaB/Mog-like domain"/>
    <property type="match status" value="1"/>
</dbReference>
<comment type="caution">
    <text evidence="8">The sequence shown here is derived from an EMBL/GenBank/DDBJ whole genome shotgun (WGS) entry which is preliminary data.</text>
</comment>
<dbReference type="InterPro" id="IPR038987">
    <property type="entry name" value="MoeA-like"/>
</dbReference>
<dbReference type="InterPro" id="IPR024370">
    <property type="entry name" value="PBP_domain"/>
</dbReference>
<evidence type="ECO:0000256" key="4">
    <source>
        <dbReference type="ARBA" id="ARBA00023150"/>
    </source>
</evidence>
<evidence type="ECO:0000313" key="8">
    <source>
        <dbReference type="EMBL" id="MEE7458887.1"/>
    </source>
</evidence>
<dbReference type="Proteomes" id="UP001349262">
    <property type="component" value="Unassembled WGS sequence"/>
</dbReference>
<gene>
    <name evidence="8" type="ORF">MRSR164_19510</name>
</gene>
<evidence type="ECO:0000256" key="1">
    <source>
        <dbReference type="ARBA" id="ARBA00002901"/>
    </source>
</evidence>
<dbReference type="EMBL" id="MLBY01000005">
    <property type="protein sequence ID" value="MEE7458887.1"/>
    <property type="molecule type" value="Genomic_DNA"/>
</dbReference>
<dbReference type="SUPFAM" id="SSF63882">
    <property type="entry name" value="MoeA N-terminal region -like"/>
    <property type="match status" value="1"/>
</dbReference>
<protein>
    <recommendedName>
        <fullName evidence="6">Molybdopterin molybdenumtransferase</fullName>
        <ecNumber evidence="6">2.10.1.1</ecNumber>
    </recommendedName>
</protein>
<dbReference type="SUPFAM" id="SSF53218">
    <property type="entry name" value="Molybdenum cofactor biosynthesis proteins"/>
    <property type="match status" value="1"/>
</dbReference>